<name>A0A6J4V385_9BACT</name>
<feature type="compositionally biased region" description="Polar residues" evidence="1">
    <location>
        <begin position="74"/>
        <end position="84"/>
    </location>
</feature>
<dbReference type="EMBL" id="CADCWL010000113">
    <property type="protein sequence ID" value="CAA9567226.1"/>
    <property type="molecule type" value="Genomic_DNA"/>
</dbReference>
<protein>
    <submittedName>
        <fullName evidence="2">Uncharacterized protein</fullName>
    </submittedName>
</protein>
<sequence>MGRGSPSGAPGEEPRSLEGIRFASDRCEKVVAGGERARRTPDLRGRSIAHGAARGVPLLAPMRSPCRRLPGSLAGTTTRMTTLCSPPPPLLARRSADGTRDGGFATVGRYRGVTIVSSRDILSRPKQQETEVA</sequence>
<evidence type="ECO:0000313" key="2">
    <source>
        <dbReference type="EMBL" id="CAA9567226.1"/>
    </source>
</evidence>
<reference evidence="2" key="1">
    <citation type="submission" date="2020-02" db="EMBL/GenBank/DDBJ databases">
        <authorList>
            <person name="Meier V. D."/>
        </authorList>
    </citation>
    <scope>NUCLEOTIDE SEQUENCE</scope>
    <source>
        <strain evidence="2">AVDCRST_MAG19</strain>
    </source>
</reference>
<feature type="compositionally biased region" description="Basic and acidic residues" evidence="1">
    <location>
        <begin position="12"/>
        <end position="21"/>
    </location>
</feature>
<gene>
    <name evidence="2" type="ORF">AVDCRST_MAG19-2380</name>
</gene>
<organism evidence="2">
    <name type="scientific">uncultured Thermomicrobiales bacterium</name>
    <dbReference type="NCBI Taxonomy" id="1645740"/>
    <lineage>
        <taxon>Bacteria</taxon>
        <taxon>Pseudomonadati</taxon>
        <taxon>Thermomicrobiota</taxon>
        <taxon>Thermomicrobia</taxon>
        <taxon>Thermomicrobiales</taxon>
        <taxon>environmental samples</taxon>
    </lineage>
</organism>
<dbReference type="AlphaFoldDB" id="A0A6J4V385"/>
<accession>A0A6J4V385</accession>
<proteinExistence type="predicted"/>
<feature type="region of interest" description="Disordered" evidence="1">
    <location>
        <begin position="62"/>
        <end position="104"/>
    </location>
</feature>
<feature type="region of interest" description="Disordered" evidence="1">
    <location>
        <begin position="1"/>
        <end position="21"/>
    </location>
</feature>
<evidence type="ECO:0000256" key="1">
    <source>
        <dbReference type="SAM" id="MobiDB-lite"/>
    </source>
</evidence>